<sequence length="213" mass="23838">MNRSRQLKQSISAHLSDHLSLYTFIAVLFLMGIVFGAIIVNSLSLTQKEDLAIYLSRFFGQVSDGQFATASEMFQQSFTHYVKYIGLMWILGLTIIGLPIVLIMLFLKGIVVGFTVGFLVNQMSWKGFFLAFVSVFPQNILAVPAMIVVGTASLTFSLRLMRQLFMKRRTELILPPFLRFSALVVCTLGVLCIAAWFEAYLSPGLIKAVVDFD</sequence>
<dbReference type="Pfam" id="PF01944">
    <property type="entry name" value="SpoIIM"/>
    <property type="match status" value="1"/>
</dbReference>
<dbReference type="InterPro" id="IPR014196">
    <property type="entry name" value="SpoIIM"/>
</dbReference>
<dbReference type="PIRSF" id="PIRSF038973">
    <property type="entry name" value="SpoIIM"/>
    <property type="match status" value="1"/>
</dbReference>
<gene>
    <name evidence="2" type="ORF">AB986_01765</name>
</gene>
<dbReference type="EMBL" id="LELK01000001">
    <property type="protein sequence ID" value="KMM38076.1"/>
    <property type="molecule type" value="Genomic_DNA"/>
</dbReference>
<feature type="transmembrane region" description="Helical" evidence="1">
    <location>
        <begin position="177"/>
        <end position="197"/>
    </location>
</feature>
<evidence type="ECO:0000313" key="2">
    <source>
        <dbReference type="EMBL" id="KMM38076.1"/>
    </source>
</evidence>
<accession>A0A0J6CPA0</accession>
<dbReference type="InterPro" id="IPR002798">
    <property type="entry name" value="SpoIIM-like"/>
</dbReference>
<dbReference type="GO" id="GO:0005886">
    <property type="term" value="C:plasma membrane"/>
    <property type="evidence" value="ECO:0007669"/>
    <property type="project" value="UniProtKB-SubCell"/>
</dbReference>
<dbReference type="GO" id="GO:0030435">
    <property type="term" value="P:sporulation resulting in formation of a cellular spore"/>
    <property type="evidence" value="ECO:0007669"/>
    <property type="project" value="UniProtKB-KW"/>
</dbReference>
<evidence type="ECO:0000313" key="3">
    <source>
        <dbReference type="Proteomes" id="UP000035996"/>
    </source>
</evidence>
<keyword evidence="3" id="KW-1185">Reference proteome</keyword>
<dbReference type="RefSeq" id="WP_048309159.1">
    <property type="nucleotide sequence ID" value="NZ_CP119526.1"/>
</dbReference>
<dbReference type="OrthoDB" id="2065033at2"/>
<name>A0A0J6CPA0_9BACL</name>
<keyword evidence="1" id="KW-0812">Transmembrane</keyword>
<feature type="transmembrane region" description="Helical" evidence="1">
    <location>
        <begin position="84"/>
        <end position="107"/>
    </location>
</feature>
<keyword evidence="1" id="KW-0472">Membrane</keyword>
<dbReference type="NCBIfam" id="TIGR02831">
    <property type="entry name" value="spo_II_M"/>
    <property type="match status" value="1"/>
</dbReference>
<feature type="transmembrane region" description="Helical" evidence="1">
    <location>
        <begin position="127"/>
        <end position="156"/>
    </location>
</feature>
<evidence type="ECO:0000256" key="1">
    <source>
        <dbReference type="SAM" id="Phobius"/>
    </source>
</evidence>
<dbReference type="PATRIC" id="fig|157733.3.peg.2565"/>
<reference evidence="2" key="1">
    <citation type="submission" date="2015-06" db="EMBL/GenBank/DDBJ databases">
        <authorList>
            <person name="Liu B."/>
            <person name="Wang J."/>
            <person name="Zhu Y."/>
            <person name="Liu G."/>
            <person name="Chen Q."/>
            <person name="Zheng C."/>
            <person name="Che J."/>
            <person name="Ge C."/>
            <person name="Shi H."/>
            <person name="Pan Z."/>
            <person name="Liu X."/>
        </authorList>
    </citation>
    <scope>NUCLEOTIDE SEQUENCE [LARGE SCALE GENOMIC DNA]</scope>
    <source>
        <strain evidence="2">DSM 16346</strain>
    </source>
</reference>
<dbReference type="AlphaFoldDB" id="A0A0J6CPA0"/>
<feature type="transmembrane region" description="Helical" evidence="1">
    <location>
        <begin position="20"/>
        <end position="40"/>
    </location>
</feature>
<proteinExistence type="predicted"/>
<dbReference type="STRING" id="157733.AB986_01765"/>
<keyword evidence="1" id="KW-1133">Transmembrane helix</keyword>
<comment type="caution">
    <text evidence="2">The sequence shown here is derived from an EMBL/GenBank/DDBJ whole genome shotgun (WGS) entry which is preliminary data.</text>
</comment>
<protein>
    <submittedName>
        <fullName evidence="2">Stage II sporulation protein M</fullName>
    </submittedName>
</protein>
<organism evidence="2 3">
    <name type="scientific">Guptibacillus hwajinpoensis</name>
    <dbReference type="NCBI Taxonomy" id="208199"/>
    <lineage>
        <taxon>Bacteria</taxon>
        <taxon>Bacillati</taxon>
        <taxon>Bacillota</taxon>
        <taxon>Bacilli</taxon>
        <taxon>Bacillales</taxon>
        <taxon>Guptibacillaceae</taxon>
        <taxon>Guptibacillus</taxon>
    </lineage>
</organism>
<dbReference type="Proteomes" id="UP000035996">
    <property type="component" value="Unassembled WGS sequence"/>
</dbReference>